<dbReference type="InterPro" id="IPR025927">
    <property type="entry name" value="Znf_KANL2-like"/>
</dbReference>
<evidence type="ECO:0000256" key="7">
    <source>
        <dbReference type="ARBA" id="ARBA00022853"/>
    </source>
</evidence>
<gene>
    <name evidence="17" type="ORF">QR680_012682</name>
</gene>
<comment type="caution">
    <text evidence="17">The sequence shown here is derived from an EMBL/GenBank/DDBJ whole genome shotgun (WGS) entry which is preliminary data.</text>
</comment>
<keyword evidence="18" id="KW-1185">Reference proteome</keyword>
<protein>
    <recommendedName>
        <fullName evidence="3">KAT8 regulatory NSL complex subunit 2</fullName>
    </recommendedName>
    <alternativeName>
        <fullName evidence="11">NSL complex protein NSL2</fullName>
    </alternativeName>
    <alternativeName>
        <fullName evidence="10">Non-specific lethal 2 homolog</fullName>
    </alternativeName>
</protein>
<evidence type="ECO:0000256" key="2">
    <source>
        <dbReference type="ARBA" id="ARBA00004173"/>
    </source>
</evidence>
<dbReference type="GO" id="GO:0044545">
    <property type="term" value="C:NSL complex"/>
    <property type="evidence" value="ECO:0007669"/>
    <property type="project" value="TreeGrafter"/>
</dbReference>
<feature type="region of interest" description="Disordered" evidence="15">
    <location>
        <begin position="390"/>
        <end position="409"/>
    </location>
</feature>
<dbReference type="AlphaFoldDB" id="A0AA39I2T2"/>
<sequence length="888" mass="98489">MSDTVYYCSYVSGKTNLQCVNQVVRNLVDSHGYCRQHAEFVKQRAAAAVKDTEELDALTYRGAIRVEVDATSNVDRVDLLKPQNTPIHVGGISSNISGTHDSFDHGVMLTPQEYVRRSIEKLENDIRELEDFERYLEIDSNDRLQEAYDKMLEDRENYGRLVAHTKHQKDLKKEMLRSRNYLKHRFCKKEYKDYLEKLKTEGYENQMPLDGERYRKCGRVRKERVVVGSDDDNVELSVKLVVEHVLASVCGDMTEDEVENSASRVIFKEISCDNTSLPYSKYCLEHILLDKEQMLMSQCTVCSRPVLDIFKDGDIKCYRHSTRFPRIAHSVREEPSTTSPGFEQVVLDPAHLTREMKKTLALCSPKERPTISSHSISALKLVEDVVKSGDRRSNATSVIDTSDDEEGFILPPQLSSDYEVFRKRQNSVERRTAARESAYGSTRGGRKSQNRAMLDKQKHLQDNSSARTRPFHPSNFNKATSSGRQPDGHYIGDMSYPSSSTVSPALSSTGTESRRRGKHSPNDLSPPPMQRRRMDPAPGQSVLMPVEPSPMVLQPVPMQHGPSSSQPVRTVSGEYLRPVGNQSVRGVTRILYRTPPSTRGRVTLTTAIPSQVTSRQMSASQPSSYQAVQSARTQPQIVQYRSFGSSRKPVTIIRQGPVGGGGVPVVTSRQGGAPLYIRTRNEVSAVPQNANAYEVVESMPAPMEYDTNYSINQTHVPVSYAQDQGLIYDSGQPGPSGIAYGDAESAEPLSTSYQTEGHEMHQVHPNAEPVQEEPAPSMDFLLDGIDAVTGLPIGVEDTEEVPDYSLFVSAGQEDVEGICAAASEISHAPPPSDSDGAYWLQSETLPQSSSAMAKGEANASAEQDEDNVDNLSLLASAAVTQTHRSEAK</sequence>
<evidence type="ECO:0000256" key="11">
    <source>
        <dbReference type="ARBA" id="ARBA00033378"/>
    </source>
</evidence>
<evidence type="ECO:0000256" key="1">
    <source>
        <dbReference type="ARBA" id="ARBA00004123"/>
    </source>
</evidence>
<reference evidence="17" key="1">
    <citation type="submission" date="2023-06" db="EMBL/GenBank/DDBJ databases">
        <title>Genomic analysis of the entomopathogenic nematode Steinernema hermaphroditum.</title>
        <authorList>
            <person name="Schwarz E.M."/>
            <person name="Heppert J.K."/>
            <person name="Baniya A."/>
            <person name="Schwartz H.T."/>
            <person name="Tan C.-H."/>
            <person name="Antoshechkin I."/>
            <person name="Sternberg P.W."/>
            <person name="Goodrich-Blair H."/>
            <person name="Dillman A.R."/>
        </authorList>
    </citation>
    <scope>NUCLEOTIDE SEQUENCE</scope>
    <source>
        <strain evidence="17">PS9179</strain>
        <tissue evidence="17">Whole animal</tissue>
    </source>
</reference>
<dbReference type="GO" id="GO:0006325">
    <property type="term" value="P:chromatin organization"/>
    <property type="evidence" value="ECO:0007669"/>
    <property type="project" value="UniProtKB-KW"/>
</dbReference>
<dbReference type="Proteomes" id="UP001175271">
    <property type="component" value="Unassembled WGS sequence"/>
</dbReference>
<feature type="region of interest" description="Disordered" evidence="15">
    <location>
        <begin position="426"/>
        <end position="545"/>
    </location>
</feature>
<organism evidence="17 18">
    <name type="scientific">Steinernema hermaphroditum</name>
    <dbReference type="NCBI Taxonomy" id="289476"/>
    <lineage>
        <taxon>Eukaryota</taxon>
        <taxon>Metazoa</taxon>
        <taxon>Ecdysozoa</taxon>
        <taxon>Nematoda</taxon>
        <taxon>Chromadorea</taxon>
        <taxon>Rhabditida</taxon>
        <taxon>Tylenchina</taxon>
        <taxon>Panagrolaimomorpha</taxon>
        <taxon>Strongyloidoidea</taxon>
        <taxon>Steinernematidae</taxon>
        <taxon>Steinernema</taxon>
    </lineage>
</organism>
<keyword evidence="6" id="KW-0832">Ubl conjugation</keyword>
<feature type="domain" description="KANL2-like probable zinc-finger" evidence="16">
    <location>
        <begin position="271"/>
        <end position="320"/>
    </location>
</feature>
<evidence type="ECO:0000256" key="3">
    <source>
        <dbReference type="ARBA" id="ARBA00015508"/>
    </source>
</evidence>
<feature type="region of interest" description="Disordered" evidence="15">
    <location>
        <begin position="844"/>
        <end position="888"/>
    </location>
</feature>
<evidence type="ECO:0000256" key="4">
    <source>
        <dbReference type="ARBA" id="ARBA00022499"/>
    </source>
</evidence>
<dbReference type="InterPro" id="IPR026316">
    <property type="entry name" value="NSL2"/>
</dbReference>
<keyword evidence="7" id="KW-0156">Chromatin regulator</keyword>
<name>A0AA39I2T2_9BILA</name>
<proteinExistence type="predicted"/>
<keyword evidence="4" id="KW-1017">Isopeptide bond</keyword>
<keyword evidence="9" id="KW-0539">Nucleus</keyword>
<feature type="coiled-coil region" evidence="14">
    <location>
        <begin position="119"/>
        <end position="161"/>
    </location>
</feature>
<feature type="compositionally biased region" description="Low complexity" evidence="15">
    <location>
        <begin position="495"/>
        <end position="509"/>
    </location>
</feature>
<feature type="compositionally biased region" description="Polar residues" evidence="15">
    <location>
        <begin position="474"/>
        <end position="484"/>
    </location>
</feature>
<keyword evidence="8" id="KW-0496">Mitochondrion</keyword>
<dbReference type="EMBL" id="JAUCMV010000002">
    <property type="protein sequence ID" value="KAK0416781.1"/>
    <property type="molecule type" value="Genomic_DNA"/>
</dbReference>
<keyword evidence="5" id="KW-0597">Phosphoprotein</keyword>
<accession>A0AA39I2T2</accession>
<evidence type="ECO:0000256" key="15">
    <source>
        <dbReference type="SAM" id="MobiDB-lite"/>
    </source>
</evidence>
<evidence type="ECO:0000313" key="18">
    <source>
        <dbReference type="Proteomes" id="UP001175271"/>
    </source>
</evidence>
<keyword evidence="14" id="KW-0175">Coiled coil</keyword>
<evidence type="ECO:0000256" key="6">
    <source>
        <dbReference type="ARBA" id="ARBA00022843"/>
    </source>
</evidence>
<evidence type="ECO:0000256" key="5">
    <source>
        <dbReference type="ARBA" id="ARBA00022553"/>
    </source>
</evidence>
<dbReference type="GO" id="GO:0005634">
    <property type="term" value="C:nucleus"/>
    <property type="evidence" value="ECO:0007669"/>
    <property type="project" value="UniProtKB-SubCell"/>
</dbReference>
<comment type="subunit">
    <text evidence="13">Component of the NSL complex at least composed of KAT8/MOF, KANSL1, KANSL2, KANSL3, MCRS1, PHF20, OGT1/OGT, WDR5 and HCFC1.</text>
</comment>
<dbReference type="PANTHER" id="PTHR13453:SF1">
    <property type="entry name" value="KAT8 REGULATORY NSL COMPLEX SUBUNIT 2"/>
    <property type="match status" value="1"/>
</dbReference>
<evidence type="ECO:0000256" key="9">
    <source>
        <dbReference type="ARBA" id="ARBA00023242"/>
    </source>
</evidence>
<comment type="subcellular location">
    <subcellularLocation>
        <location evidence="2">Mitochondrion</location>
    </subcellularLocation>
    <subcellularLocation>
        <location evidence="1">Nucleus</location>
    </subcellularLocation>
</comment>
<evidence type="ECO:0000256" key="14">
    <source>
        <dbReference type="SAM" id="Coils"/>
    </source>
</evidence>
<evidence type="ECO:0000256" key="13">
    <source>
        <dbReference type="ARBA" id="ARBA00093543"/>
    </source>
</evidence>
<evidence type="ECO:0000256" key="8">
    <source>
        <dbReference type="ARBA" id="ARBA00023128"/>
    </source>
</evidence>
<evidence type="ECO:0000256" key="12">
    <source>
        <dbReference type="ARBA" id="ARBA00093359"/>
    </source>
</evidence>
<dbReference type="Pfam" id="PF13891">
    <property type="entry name" value="zf-C3HC3H_KANSL2"/>
    <property type="match status" value="1"/>
</dbReference>
<dbReference type="GO" id="GO:0005739">
    <property type="term" value="C:mitochondrion"/>
    <property type="evidence" value="ECO:0007669"/>
    <property type="project" value="UniProtKB-SubCell"/>
</dbReference>
<evidence type="ECO:0000313" key="17">
    <source>
        <dbReference type="EMBL" id="KAK0416781.1"/>
    </source>
</evidence>
<evidence type="ECO:0000259" key="16">
    <source>
        <dbReference type="Pfam" id="PF13891"/>
    </source>
</evidence>
<evidence type="ECO:0000256" key="10">
    <source>
        <dbReference type="ARBA" id="ARBA00032947"/>
    </source>
</evidence>
<comment type="function">
    <text evidence="12">Non-catalytic component of the NSL histone acetyltransferase complex, a multiprotein complex that mediates histone H4 acetylation at 'Lys-5'- and 'Lys-8' (H4K5ac and H4K8ac) at transcription start sites and promotes transcription initiation. Required for NSL complex stability and for transcription of intraciliary transport genes in both ciliated and non-ciliated cells by regulating histone H4 acetylation at 'Lys-5'- and 'Lys-12' (H4K5ac and H4K12ac). This is necessary for cilium assembly in ciliated cells and for organization of the microtubule cytoskeleton in non-ciliated cells. Required within the NSL complex to maintain nuclear architecture stability by promoting KAT8-mediated acetylation of lamin LMNA.</text>
</comment>
<dbReference type="PANTHER" id="PTHR13453">
    <property type="entry name" value="KAT8 REGULATORY NSL COMPLEX SUBUNIT 2"/>
    <property type="match status" value="1"/>
</dbReference>